<gene>
    <name evidence="1" type="ORF">BN1221_03476</name>
</gene>
<name>A0A0G4JYK7_9GAMM</name>
<dbReference type="InterPro" id="IPR015421">
    <property type="entry name" value="PyrdxlP-dep_Trfase_major"/>
</dbReference>
<dbReference type="RefSeq" id="WP_048638334.1">
    <property type="nucleotide sequence ID" value="NZ_CGIG01000001.1"/>
</dbReference>
<reference evidence="2" key="1">
    <citation type="submission" date="2015-01" db="EMBL/GenBank/DDBJ databases">
        <authorList>
            <person name="Paterson Steve"/>
        </authorList>
    </citation>
    <scope>NUCLEOTIDE SEQUENCE [LARGE SCALE GENOMIC DNA]</scope>
    <source>
        <strain evidence="2">OBR1</strain>
    </source>
</reference>
<dbReference type="AlphaFoldDB" id="A0A0G4JYK7"/>
<protein>
    <submittedName>
        <fullName evidence="1">Uncharacterized protein</fullName>
    </submittedName>
</protein>
<evidence type="ECO:0000313" key="1">
    <source>
        <dbReference type="EMBL" id="CPR18916.1"/>
    </source>
</evidence>
<sequence length="97" mass="10719">MVPAARIEQQIQECGKQGITVAAIVAIAGTTDFGSIDPLSEIAGLVRKFARHGNVELVFLRVVVINPCVEKEHILFMLQDQLDIASDIEQNYRLQNT</sequence>
<dbReference type="Gene3D" id="3.40.640.10">
    <property type="entry name" value="Type I PLP-dependent aspartate aminotransferase-like (Major domain)"/>
    <property type="match status" value="1"/>
</dbReference>
<proteinExistence type="predicted"/>
<organism evidence="1 2">
    <name type="scientific">Brenneria goodwinii</name>
    <dbReference type="NCBI Taxonomy" id="1109412"/>
    <lineage>
        <taxon>Bacteria</taxon>
        <taxon>Pseudomonadati</taxon>
        <taxon>Pseudomonadota</taxon>
        <taxon>Gammaproteobacteria</taxon>
        <taxon>Enterobacterales</taxon>
        <taxon>Pectobacteriaceae</taxon>
        <taxon>Brenneria</taxon>
    </lineage>
</organism>
<dbReference type="Proteomes" id="UP000044377">
    <property type="component" value="Unassembled WGS sequence"/>
</dbReference>
<accession>A0A0G4JYK7</accession>
<dbReference type="STRING" id="1109412.BN1221_03476"/>
<evidence type="ECO:0000313" key="2">
    <source>
        <dbReference type="Proteomes" id="UP000044377"/>
    </source>
</evidence>
<dbReference type="EMBL" id="CGIG01000001">
    <property type="protein sequence ID" value="CPR18916.1"/>
    <property type="molecule type" value="Genomic_DNA"/>
</dbReference>
<keyword evidence="2" id="KW-1185">Reference proteome</keyword>
<dbReference type="InterPro" id="IPR015424">
    <property type="entry name" value="PyrdxlP-dep_Trfase"/>
</dbReference>
<dbReference type="SUPFAM" id="SSF53383">
    <property type="entry name" value="PLP-dependent transferases"/>
    <property type="match status" value="1"/>
</dbReference>